<accession>A0ABQ2R0L0</accession>
<gene>
    <name evidence="3" type="primary">fabF</name>
    <name evidence="3" type="ORF">GCM10010140_40780</name>
</gene>
<dbReference type="Pfam" id="PF00109">
    <property type="entry name" value="ketoacyl-synt"/>
    <property type="match status" value="1"/>
</dbReference>
<sequence length="344" mass="35217">MTTTHPVIAAWSAVSPLGMGRAAFTEGLRAGRTAAAPVDPGWDAPVEEACLVPGFDVKAVLGRKGTRSMDRVTGLAVTAVGQLLDGARGDERTALVLGTSTGSAQSIMDFTRDSLTGARPHLVDPARFPNTVMNCAAGQCAIWHGIQGPNVTLAAGRASGLLALRYALRLQRNDHAEAVLVGAVEEFSHARAWLEHRARTPAGLLGEGCAVLRLERRGDGPAEVLGVETAVYHEPAAVGPTVTGLVARALARAGVTADDVTLLSHSGMDGEADGARAALPGAETVPCAEVIGDTSAASAAFQVAAVLAAAENHPEPAPRTAVVTAVDHDGVAAAAVLRLRRPTT</sequence>
<dbReference type="RefSeq" id="WP_229811449.1">
    <property type="nucleotide sequence ID" value="NZ_BMQJ01000010.1"/>
</dbReference>
<dbReference type="Gene3D" id="3.40.47.10">
    <property type="match status" value="1"/>
</dbReference>
<dbReference type="InterPro" id="IPR014030">
    <property type="entry name" value="Ketoacyl_synth_N"/>
</dbReference>
<proteinExistence type="predicted"/>
<organism evidence="3 4">
    <name type="scientific">Streptosporangium pseudovulgare</name>
    <dbReference type="NCBI Taxonomy" id="35765"/>
    <lineage>
        <taxon>Bacteria</taxon>
        <taxon>Bacillati</taxon>
        <taxon>Actinomycetota</taxon>
        <taxon>Actinomycetes</taxon>
        <taxon>Streptosporangiales</taxon>
        <taxon>Streptosporangiaceae</taxon>
        <taxon>Streptosporangium</taxon>
    </lineage>
</organism>
<dbReference type="InterPro" id="IPR000794">
    <property type="entry name" value="Beta-ketoacyl_synthase"/>
</dbReference>
<dbReference type="Proteomes" id="UP000611554">
    <property type="component" value="Unassembled WGS sequence"/>
</dbReference>
<comment type="caution">
    <text evidence="3">The sequence shown here is derived from an EMBL/GenBank/DDBJ whole genome shotgun (WGS) entry which is preliminary data.</text>
</comment>
<reference evidence="4" key="1">
    <citation type="journal article" date="2019" name="Int. J. Syst. Evol. Microbiol.">
        <title>The Global Catalogue of Microorganisms (GCM) 10K type strain sequencing project: providing services to taxonomists for standard genome sequencing and annotation.</title>
        <authorList>
            <consortium name="The Broad Institute Genomics Platform"/>
            <consortium name="The Broad Institute Genome Sequencing Center for Infectious Disease"/>
            <person name="Wu L."/>
            <person name="Ma J."/>
        </authorList>
    </citation>
    <scope>NUCLEOTIDE SEQUENCE [LARGE SCALE GENOMIC DNA]</scope>
    <source>
        <strain evidence="4">JCM 3115</strain>
    </source>
</reference>
<keyword evidence="1" id="KW-0808">Transferase</keyword>
<protein>
    <submittedName>
        <fullName evidence="3">3-oxoacyl-ACP synthase</fullName>
    </submittedName>
</protein>
<dbReference type="InterPro" id="IPR016039">
    <property type="entry name" value="Thiolase-like"/>
</dbReference>
<feature type="domain" description="Beta-ketoacyl synthase-like N-terminal" evidence="2">
    <location>
        <begin position="7"/>
        <end position="195"/>
    </location>
</feature>
<dbReference type="EMBL" id="BMQJ01000010">
    <property type="protein sequence ID" value="GGQ06484.1"/>
    <property type="molecule type" value="Genomic_DNA"/>
</dbReference>
<dbReference type="PANTHER" id="PTHR11712:SF336">
    <property type="entry name" value="3-OXOACYL-[ACYL-CARRIER-PROTEIN] SYNTHASE, MITOCHONDRIAL"/>
    <property type="match status" value="1"/>
</dbReference>
<keyword evidence="4" id="KW-1185">Reference proteome</keyword>
<evidence type="ECO:0000256" key="1">
    <source>
        <dbReference type="ARBA" id="ARBA00022679"/>
    </source>
</evidence>
<evidence type="ECO:0000313" key="4">
    <source>
        <dbReference type="Proteomes" id="UP000611554"/>
    </source>
</evidence>
<dbReference type="PANTHER" id="PTHR11712">
    <property type="entry name" value="POLYKETIDE SYNTHASE-RELATED"/>
    <property type="match status" value="1"/>
</dbReference>
<dbReference type="SUPFAM" id="SSF53901">
    <property type="entry name" value="Thiolase-like"/>
    <property type="match status" value="2"/>
</dbReference>
<evidence type="ECO:0000259" key="2">
    <source>
        <dbReference type="Pfam" id="PF00109"/>
    </source>
</evidence>
<name>A0ABQ2R0L0_9ACTN</name>
<evidence type="ECO:0000313" key="3">
    <source>
        <dbReference type="EMBL" id="GGQ06484.1"/>
    </source>
</evidence>